<feature type="transmembrane region" description="Helical" evidence="1">
    <location>
        <begin position="44"/>
        <end position="64"/>
    </location>
</feature>
<evidence type="ECO:0000313" key="2">
    <source>
        <dbReference type="EMBL" id="MBR8464125.1"/>
    </source>
</evidence>
<dbReference type="RefSeq" id="WP_212142097.1">
    <property type="nucleotide sequence ID" value="NZ_JAGSSW010000005.1"/>
</dbReference>
<protein>
    <submittedName>
        <fullName evidence="2">Uncharacterized protein</fullName>
    </submittedName>
</protein>
<name>A0ABS5HIM8_9BACT</name>
<feature type="transmembrane region" description="Helical" evidence="1">
    <location>
        <begin position="12"/>
        <end position="32"/>
    </location>
</feature>
<dbReference type="Proteomes" id="UP000682951">
    <property type="component" value="Unassembled WGS sequence"/>
</dbReference>
<organism evidence="2 3">
    <name type="scientific">Campylobacter anatolicus</name>
    <dbReference type="NCBI Taxonomy" id="2829105"/>
    <lineage>
        <taxon>Bacteria</taxon>
        <taxon>Pseudomonadati</taxon>
        <taxon>Campylobacterota</taxon>
        <taxon>Epsilonproteobacteria</taxon>
        <taxon>Campylobacterales</taxon>
        <taxon>Campylobacteraceae</taxon>
        <taxon>Campylobacter</taxon>
    </lineage>
</organism>
<evidence type="ECO:0000313" key="3">
    <source>
        <dbReference type="Proteomes" id="UP000682951"/>
    </source>
</evidence>
<evidence type="ECO:0000256" key="1">
    <source>
        <dbReference type="SAM" id="Phobius"/>
    </source>
</evidence>
<keyword evidence="1" id="KW-1133">Transmembrane helix</keyword>
<accession>A0ABS5HIM8</accession>
<proteinExistence type="predicted"/>
<keyword evidence="1" id="KW-0472">Membrane</keyword>
<keyword evidence="3" id="KW-1185">Reference proteome</keyword>
<reference evidence="2 3" key="1">
    <citation type="submission" date="2021-04" db="EMBL/GenBank/DDBJ databases">
        <title>Molecular and phenotypic characterization and identification of bacterial isolates recovered from the Anatolian ground squirrels (Spermophilus xanthoprymnus) and which have the potential to form a new species in the Campylobacter genus.</title>
        <authorList>
            <person name="Aydin F."/>
            <person name="Abay S."/>
            <person name="Kayman T."/>
            <person name="Karakaya E."/>
            <person name="Mustak H.K."/>
            <person name="Mustak I.B."/>
            <person name="Bilgin N."/>
            <person name="Duzler A."/>
            <person name="Sahin O."/>
            <person name="Guran O."/>
            <person name="Saticioglu I.B."/>
        </authorList>
    </citation>
    <scope>NUCLEOTIDE SEQUENCE [LARGE SCALE GENOMIC DNA]</scope>
    <source>
        <strain evidence="3">faydin-G24</strain>
    </source>
</reference>
<keyword evidence="1" id="KW-0812">Transmembrane</keyword>
<gene>
    <name evidence="2" type="ORF">KDD93_06005</name>
</gene>
<dbReference type="EMBL" id="JAGSSW010000005">
    <property type="protein sequence ID" value="MBR8464125.1"/>
    <property type="molecule type" value="Genomic_DNA"/>
</dbReference>
<comment type="caution">
    <text evidence="2">The sequence shown here is derived from an EMBL/GenBank/DDBJ whole genome shotgun (WGS) entry which is preliminary data.</text>
</comment>
<sequence>MSRQNAVLEVVLKCLVLVLLVAFLLTLLFSGYTFLQGDFSEFSINLYTFFAICLVVFTTIYSYLSKEKLKSSQKSLKHTFGMAVQFDCSATCFINAL</sequence>